<dbReference type="Gene3D" id="3.30.830.10">
    <property type="entry name" value="Metalloenzyme, LuxS/M16 peptidase-like"/>
    <property type="match status" value="2"/>
</dbReference>
<dbReference type="PROSITE" id="PS00143">
    <property type="entry name" value="INSULINASE"/>
    <property type="match status" value="1"/>
</dbReference>
<dbReference type="InterPro" id="IPR007863">
    <property type="entry name" value="Peptidase_M16_C"/>
</dbReference>
<reference evidence="6 7" key="1">
    <citation type="submission" date="2018-08" db="EMBL/GenBank/DDBJ databases">
        <title>Sequencing the genomes of 1000 actinobacteria strains.</title>
        <authorList>
            <person name="Klenk H.-P."/>
        </authorList>
    </citation>
    <scope>NUCLEOTIDE SEQUENCE [LARGE SCALE GENOMIC DNA]</scope>
    <source>
        <strain evidence="6 7">DSM 22891</strain>
    </source>
</reference>
<dbReference type="GO" id="GO:0046872">
    <property type="term" value="F:metal ion binding"/>
    <property type="evidence" value="ECO:0007669"/>
    <property type="project" value="InterPro"/>
</dbReference>
<dbReference type="GO" id="GO:0004222">
    <property type="term" value="F:metalloendopeptidase activity"/>
    <property type="evidence" value="ECO:0007669"/>
    <property type="project" value="InterPro"/>
</dbReference>
<feature type="region of interest" description="Disordered" evidence="3">
    <location>
        <begin position="1"/>
        <end position="20"/>
    </location>
</feature>
<dbReference type="OrthoDB" id="9811314at2"/>
<feature type="domain" description="Peptidase M16 C-terminal" evidence="5">
    <location>
        <begin position="193"/>
        <end position="371"/>
    </location>
</feature>
<dbReference type="FunFam" id="3.30.830.10:FF:000008">
    <property type="entry name" value="Mitochondrial-processing peptidase subunit beta"/>
    <property type="match status" value="1"/>
</dbReference>
<feature type="domain" description="Peptidase M16 N-terminal" evidence="4">
    <location>
        <begin position="39"/>
        <end position="186"/>
    </location>
</feature>
<dbReference type="GO" id="GO:0006508">
    <property type="term" value="P:proteolysis"/>
    <property type="evidence" value="ECO:0007669"/>
    <property type="project" value="InterPro"/>
</dbReference>
<evidence type="ECO:0000256" key="2">
    <source>
        <dbReference type="RuleBase" id="RU004447"/>
    </source>
</evidence>
<evidence type="ECO:0000313" key="6">
    <source>
        <dbReference type="EMBL" id="REF35144.1"/>
    </source>
</evidence>
<dbReference type="EMBL" id="QTUC01000001">
    <property type="protein sequence ID" value="REF35144.1"/>
    <property type="molecule type" value="Genomic_DNA"/>
</dbReference>
<dbReference type="PANTHER" id="PTHR11851:SF49">
    <property type="entry name" value="MITOCHONDRIAL-PROCESSING PEPTIDASE SUBUNIT ALPHA"/>
    <property type="match status" value="1"/>
</dbReference>
<accession>A0A3D9VAH1</accession>
<organism evidence="6 7">
    <name type="scientific">Thermasporomyces composti</name>
    <dbReference type="NCBI Taxonomy" id="696763"/>
    <lineage>
        <taxon>Bacteria</taxon>
        <taxon>Bacillati</taxon>
        <taxon>Actinomycetota</taxon>
        <taxon>Actinomycetes</taxon>
        <taxon>Propionibacteriales</taxon>
        <taxon>Nocardioidaceae</taxon>
        <taxon>Thermasporomyces</taxon>
    </lineage>
</organism>
<dbReference type="SUPFAM" id="SSF63411">
    <property type="entry name" value="LuxS/MPP-like metallohydrolase"/>
    <property type="match status" value="2"/>
</dbReference>
<evidence type="ECO:0000259" key="4">
    <source>
        <dbReference type="Pfam" id="PF00675"/>
    </source>
</evidence>
<dbReference type="Pfam" id="PF00675">
    <property type="entry name" value="Peptidase_M16"/>
    <property type="match status" value="1"/>
</dbReference>
<sequence length="449" mass="48658">MSPRSLRLRTSQPPGTTRTLLTEEDGGIVRRTVLPGGLRVVTEAMPQVRSVTFGVWVGVGSRDETPSLAGASHYLEHLLFKGTKRRDALEISSAIDAVGGEMNAFTTKEYTCYYARVLDTDLPLAVDVVCDMVTSSVLASADVESERGVILEEIAMHEDDPSDAVHDVFARQLWGDSPLGRPILGTVESIQALTRRQVVTYYRRRYRPPVTVVSAAGNVDHRKVVRLVREAFGASLDGEASPAPPRVGGAGPSVRHGEVGLVSRSTEQVNLVLGVPGLIRTDERRFVLGVLNAALGGGMSSRLFQEIREKRGLAYSVYSFVSHYADAGMFGVYAGCLPSKADEVLKLCREELAKVAEHGITEEELARGKGQMRGSLVLGLEDTGSRMSRLAKAELVYGELLSVDEILRRIDAVTLDDVRAVARELLTATPSLAVVGPFDDPERFASAVR</sequence>
<protein>
    <submittedName>
        <fullName evidence="6">Putative Zn-dependent peptidase</fullName>
    </submittedName>
</protein>
<dbReference type="AlphaFoldDB" id="A0A3D9VAH1"/>
<evidence type="ECO:0000313" key="7">
    <source>
        <dbReference type="Proteomes" id="UP000256485"/>
    </source>
</evidence>
<feature type="compositionally biased region" description="Polar residues" evidence="3">
    <location>
        <begin position="8"/>
        <end position="20"/>
    </location>
</feature>
<dbReference type="RefSeq" id="WP_115848978.1">
    <property type="nucleotide sequence ID" value="NZ_QTUC01000001.1"/>
</dbReference>
<dbReference type="Pfam" id="PF05193">
    <property type="entry name" value="Peptidase_M16_C"/>
    <property type="match status" value="1"/>
</dbReference>
<evidence type="ECO:0000256" key="1">
    <source>
        <dbReference type="ARBA" id="ARBA00007261"/>
    </source>
</evidence>
<name>A0A3D9VAH1_THECX</name>
<dbReference type="InterPro" id="IPR001431">
    <property type="entry name" value="Pept_M16_Zn_BS"/>
</dbReference>
<dbReference type="InterPro" id="IPR011765">
    <property type="entry name" value="Pept_M16_N"/>
</dbReference>
<dbReference type="InterPro" id="IPR050361">
    <property type="entry name" value="MPP/UQCRC_Complex"/>
</dbReference>
<dbReference type="InterPro" id="IPR011249">
    <property type="entry name" value="Metalloenz_LuxS/M16"/>
</dbReference>
<proteinExistence type="inferred from homology"/>
<keyword evidence="7" id="KW-1185">Reference proteome</keyword>
<dbReference type="Proteomes" id="UP000256485">
    <property type="component" value="Unassembled WGS sequence"/>
</dbReference>
<comment type="similarity">
    <text evidence="1 2">Belongs to the peptidase M16 family.</text>
</comment>
<dbReference type="PANTHER" id="PTHR11851">
    <property type="entry name" value="METALLOPROTEASE"/>
    <property type="match status" value="1"/>
</dbReference>
<comment type="caution">
    <text evidence="6">The sequence shown here is derived from an EMBL/GenBank/DDBJ whole genome shotgun (WGS) entry which is preliminary data.</text>
</comment>
<evidence type="ECO:0000259" key="5">
    <source>
        <dbReference type="Pfam" id="PF05193"/>
    </source>
</evidence>
<gene>
    <name evidence="6" type="ORF">DFJ64_0515</name>
</gene>
<evidence type="ECO:0000256" key="3">
    <source>
        <dbReference type="SAM" id="MobiDB-lite"/>
    </source>
</evidence>